<comment type="caution">
    <text evidence="1">The sequence shown here is derived from an EMBL/GenBank/DDBJ whole genome shotgun (WGS) entry which is preliminary data.</text>
</comment>
<proteinExistence type="predicted"/>
<dbReference type="AlphaFoldDB" id="A0A318HXF1"/>
<evidence type="ECO:0000313" key="1">
    <source>
        <dbReference type="EMBL" id="PXX10210.1"/>
    </source>
</evidence>
<evidence type="ECO:0000313" key="2">
    <source>
        <dbReference type="Proteomes" id="UP000247781"/>
    </source>
</evidence>
<name>A0A318HXF1_9MYCO</name>
<gene>
    <name evidence="1" type="ORF">C8E89_1044</name>
</gene>
<dbReference type="EMBL" id="QJJU01000004">
    <property type="protein sequence ID" value="PXX10210.1"/>
    <property type="molecule type" value="Genomic_DNA"/>
</dbReference>
<keyword evidence="2" id="KW-1185">Reference proteome</keyword>
<organism evidence="1 2">
    <name type="scientific">Mycolicibacterium moriokaense</name>
    <dbReference type="NCBI Taxonomy" id="39691"/>
    <lineage>
        <taxon>Bacteria</taxon>
        <taxon>Bacillati</taxon>
        <taxon>Actinomycetota</taxon>
        <taxon>Actinomycetes</taxon>
        <taxon>Mycobacteriales</taxon>
        <taxon>Mycobacteriaceae</taxon>
        <taxon>Mycolicibacterium</taxon>
    </lineage>
</organism>
<dbReference type="Proteomes" id="UP000247781">
    <property type="component" value="Unassembled WGS sequence"/>
</dbReference>
<reference evidence="2" key="1">
    <citation type="submission" date="2018-05" db="EMBL/GenBank/DDBJ databases">
        <authorList>
            <person name="Deangelis K."/>
            <person name="Huntemann M."/>
            <person name="Clum A."/>
            <person name="Pillay M."/>
            <person name="Palaniappan K."/>
            <person name="Varghese N."/>
            <person name="Mikhailova N."/>
            <person name="Stamatis D."/>
            <person name="Reddy T."/>
            <person name="Daum C."/>
            <person name="Shapiro N."/>
            <person name="Ivanova N."/>
            <person name="Kyrpides N."/>
            <person name="Woyke T."/>
        </authorList>
    </citation>
    <scope>NUCLEOTIDE SEQUENCE [LARGE SCALE GENOMIC DNA]</scope>
    <source>
        <strain evidence="2">GAS496</strain>
    </source>
</reference>
<reference evidence="1 2" key="2">
    <citation type="submission" date="2018-06" db="EMBL/GenBank/DDBJ databases">
        <title>Sequencing of bacterial isolates from soil warming experiment in Harvard Forest, Massachusetts, USA.</title>
        <authorList>
            <person name="Deangelis K.PhD."/>
        </authorList>
    </citation>
    <scope>NUCLEOTIDE SEQUENCE [LARGE SCALE GENOMIC DNA]</scope>
    <source>
        <strain evidence="1 2">GAS496</strain>
    </source>
</reference>
<sequence length="116" mass="10992">MVGGAVQVVVDLVVVVDGGRGGGATAVAGLDGADEVGEVAGGVVDGVAVVVDESVTSGCSCEYWVASSTAATMPPRKATLTTLAVIRPGGVSIHGVVGGLALSSAAAVELSSDVVG</sequence>
<protein>
    <submittedName>
        <fullName evidence="1">Uncharacterized protein</fullName>
    </submittedName>
</protein>
<accession>A0A318HXF1</accession>